<keyword evidence="1" id="KW-1185">Reference proteome</keyword>
<name>A0AC58TQL7_TOBAC</name>
<accession>A0AC58TQL7</accession>
<reference evidence="1" key="1">
    <citation type="journal article" date="2014" name="Nat. Commun.">
        <title>The tobacco genome sequence and its comparison with those of tomato and potato.</title>
        <authorList>
            <person name="Sierro N."/>
            <person name="Battey J.N."/>
            <person name="Ouadi S."/>
            <person name="Bakaher N."/>
            <person name="Bovet L."/>
            <person name="Willig A."/>
            <person name="Goepfert S."/>
            <person name="Peitsch M.C."/>
            <person name="Ivanov N.V."/>
        </authorList>
    </citation>
    <scope>NUCLEOTIDE SEQUENCE [LARGE SCALE GENOMIC DNA]</scope>
</reference>
<organism evidence="1 2">
    <name type="scientific">Nicotiana tabacum</name>
    <name type="common">Common tobacco</name>
    <dbReference type="NCBI Taxonomy" id="4097"/>
    <lineage>
        <taxon>Eukaryota</taxon>
        <taxon>Viridiplantae</taxon>
        <taxon>Streptophyta</taxon>
        <taxon>Embryophyta</taxon>
        <taxon>Tracheophyta</taxon>
        <taxon>Spermatophyta</taxon>
        <taxon>Magnoliopsida</taxon>
        <taxon>eudicotyledons</taxon>
        <taxon>Gunneridae</taxon>
        <taxon>Pentapetalae</taxon>
        <taxon>asterids</taxon>
        <taxon>lamiids</taxon>
        <taxon>Solanales</taxon>
        <taxon>Solanaceae</taxon>
        <taxon>Nicotianoideae</taxon>
        <taxon>Nicotianeae</taxon>
        <taxon>Nicotiana</taxon>
    </lineage>
</organism>
<dbReference type="RefSeq" id="XP_075099509.1">
    <property type="nucleotide sequence ID" value="XM_075243408.1"/>
</dbReference>
<sequence>MIDPWIVLGDFNTILSVNDRQNGVPVHPAEVKDFQECIEDIVLGQLKRTVYHNPGCSDHTPIIVSTRRVKQVLPRPFKLLNVLLQEQTFKEVIPSTCQHKVPGYTMYGVCKKPKLIKLNTKHLHKEVTSIEKRVEAIREKLHVTQQLLKSDLYNSNLIQEERELILELEKWSNIHEDILRQKSRVVRLAKGDLNTRYFHAQLKTRQARNHISSICNDRGIMLTDPAQVQQKFIKFFQKLLGIMASEMPCLNSTIAKDR</sequence>
<proteinExistence type="predicted"/>
<evidence type="ECO:0000313" key="2">
    <source>
        <dbReference type="RefSeq" id="XP_075099509.1"/>
    </source>
</evidence>
<gene>
    <name evidence="2" type="primary">LOC142176274</name>
</gene>
<dbReference type="Proteomes" id="UP000790787">
    <property type="component" value="Chromosome 3"/>
</dbReference>
<reference evidence="2" key="2">
    <citation type="submission" date="2025-08" db="UniProtKB">
        <authorList>
            <consortium name="RefSeq"/>
        </authorList>
    </citation>
    <scope>IDENTIFICATION</scope>
    <source>
        <tissue evidence="2">Leaf</tissue>
    </source>
</reference>
<evidence type="ECO:0000313" key="1">
    <source>
        <dbReference type="Proteomes" id="UP000790787"/>
    </source>
</evidence>
<protein>
    <submittedName>
        <fullName evidence="2">Uncharacterized protein LOC142176274</fullName>
    </submittedName>
</protein>